<sequence length="205" mass="22791">MSDLSRFKLSFPVKRSPSETPHSGVIATAPCSAAAVSDRSRQRLEEAARRLFFVTSHQLWAACGCIYSPCYARSSSRSSRGIRDLQLPRHTNTRSTAEGRRQTRRTCGGNQRKSFPSQTRGLWTVEVPPCTSQDEFQGLVGSDQRQTTNQRLSGSNPRFRAQAPSQYMAISSTSRRLVHTRFAPKPSTSAQVAQLFQQEAGVTRP</sequence>
<name>A0A1J7J3V6_9PEZI</name>
<proteinExistence type="predicted"/>
<protein>
    <submittedName>
        <fullName evidence="2">Uncharacterized protein</fullName>
    </submittedName>
</protein>
<dbReference type="InParanoid" id="A0A1J7J3V6"/>
<dbReference type="EMBL" id="KV875093">
    <property type="protein sequence ID" value="OIW34775.1"/>
    <property type="molecule type" value="Genomic_DNA"/>
</dbReference>
<dbReference type="Proteomes" id="UP000182658">
    <property type="component" value="Unassembled WGS sequence"/>
</dbReference>
<evidence type="ECO:0000313" key="3">
    <source>
        <dbReference type="Proteomes" id="UP000182658"/>
    </source>
</evidence>
<reference evidence="2 3" key="1">
    <citation type="submission" date="2016-10" db="EMBL/GenBank/DDBJ databases">
        <title>Draft genome sequence of Coniochaeta ligniaria NRRL30616, a lignocellulolytic fungus for bioabatement of inhibitors in plant biomass hydrolysates.</title>
        <authorList>
            <consortium name="DOE Joint Genome Institute"/>
            <person name="Jimenez D.J."/>
            <person name="Hector R.E."/>
            <person name="Riley R."/>
            <person name="Sun H."/>
            <person name="Grigoriev I.V."/>
            <person name="Van Elsas J.D."/>
            <person name="Nichols N.N."/>
        </authorList>
    </citation>
    <scope>NUCLEOTIDE SEQUENCE [LARGE SCALE GENOMIC DNA]</scope>
    <source>
        <strain evidence="2 3">NRRL 30616</strain>
    </source>
</reference>
<gene>
    <name evidence="2" type="ORF">CONLIGDRAFT_21718</name>
</gene>
<organism evidence="2 3">
    <name type="scientific">Coniochaeta ligniaria NRRL 30616</name>
    <dbReference type="NCBI Taxonomy" id="1408157"/>
    <lineage>
        <taxon>Eukaryota</taxon>
        <taxon>Fungi</taxon>
        <taxon>Dikarya</taxon>
        <taxon>Ascomycota</taxon>
        <taxon>Pezizomycotina</taxon>
        <taxon>Sordariomycetes</taxon>
        <taxon>Sordariomycetidae</taxon>
        <taxon>Coniochaetales</taxon>
        <taxon>Coniochaetaceae</taxon>
        <taxon>Coniochaeta</taxon>
    </lineage>
</organism>
<feature type="region of interest" description="Disordered" evidence="1">
    <location>
        <begin position="79"/>
        <end position="116"/>
    </location>
</feature>
<evidence type="ECO:0000256" key="1">
    <source>
        <dbReference type="SAM" id="MobiDB-lite"/>
    </source>
</evidence>
<accession>A0A1J7J3V6</accession>
<keyword evidence="3" id="KW-1185">Reference proteome</keyword>
<dbReference type="AlphaFoldDB" id="A0A1J7J3V6"/>
<evidence type="ECO:0000313" key="2">
    <source>
        <dbReference type="EMBL" id="OIW34775.1"/>
    </source>
</evidence>